<evidence type="ECO:0000313" key="2">
    <source>
        <dbReference type="EMBL" id="CAA9297775.1"/>
    </source>
</evidence>
<dbReference type="InterPro" id="IPR011979">
    <property type="entry name" value="Antitox_Xre"/>
</dbReference>
<accession>A0A6J4K8D1</accession>
<gene>
    <name evidence="2" type="ORF">AVDCRST_MAG68-124</name>
</gene>
<evidence type="ECO:0000259" key="1">
    <source>
        <dbReference type="Pfam" id="PF09722"/>
    </source>
</evidence>
<protein>
    <recommendedName>
        <fullName evidence="1">Antitoxin Xre/MbcA/ParS-like toxin-binding domain-containing protein</fullName>
    </recommendedName>
</protein>
<dbReference type="NCBIfam" id="TIGR02293">
    <property type="entry name" value="TAS_TIGR02293"/>
    <property type="match status" value="1"/>
</dbReference>
<proteinExistence type="predicted"/>
<name>A0A6J4K8D1_9BACT</name>
<organism evidence="2">
    <name type="scientific">uncultured Gemmatimonadota bacterium</name>
    <dbReference type="NCBI Taxonomy" id="203437"/>
    <lineage>
        <taxon>Bacteria</taxon>
        <taxon>Pseudomonadati</taxon>
        <taxon>Gemmatimonadota</taxon>
        <taxon>environmental samples</taxon>
    </lineage>
</organism>
<dbReference type="InterPro" id="IPR024467">
    <property type="entry name" value="Xre/MbcA/ParS-like_toxin-bd"/>
</dbReference>
<sequence length="174" mass="19624">MPLCLCVSHAVDNAANWPTFQVHSVPLRCLVTINASNVAAVLGSESELGRRVANLDDLRHLVEEGLPVAALDRVVVRVTRDDRSAAELKYRLVPKTTLRRRVRLDPEESQRLERLARMTVLAEQVWESPDLAHEFLTSMQHQLDGERPVDLARSDIGTRQVETLLMKIEYALPV</sequence>
<dbReference type="AlphaFoldDB" id="A0A6J4K8D1"/>
<feature type="domain" description="Antitoxin Xre/MbcA/ParS-like toxin-binding" evidence="1">
    <location>
        <begin position="122"/>
        <end position="170"/>
    </location>
</feature>
<dbReference type="Pfam" id="PF09722">
    <property type="entry name" value="Xre_MbcA_ParS_C"/>
    <property type="match status" value="1"/>
</dbReference>
<dbReference type="EMBL" id="CADCTW010000013">
    <property type="protein sequence ID" value="CAA9297775.1"/>
    <property type="molecule type" value="Genomic_DNA"/>
</dbReference>
<reference evidence="2" key="1">
    <citation type="submission" date="2020-02" db="EMBL/GenBank/DDBJ databases">
        <authorList>
            <person name="Meier V. D."/>
        </authorList>
    </citation>
    <scope>NUCLEOTIDE SEQUENCE</scope>
    <source>
        <strain evidence="2">AVDCRST_MAG68</strain>
    </source>
</reference>